<keyword evidence="2" id="KW-0159">Chromosome partition</keyword>
<dbReference type="GeneID" id="92761368"/>
<evidence type="ECO:0000256" key="3">
    <source>
        <dbReference type="ARBA" id="ARBA00023125"/>
    </source>
</evidence>
<keyword evidence="3" id="KW-0238">DNA-binding</keyword>
<dbReference type="InterPro" id="IPR041468">
    <property type="entry name" value="HTH_ParB/Spo0J"/>
</dbReference>
<dbReference type="EMBL" id="CP066007">
    <property type="protein sequence ID" value="QQB46863.1"/>
    <property type="molecule type" value="Genomic_DNA"/>
</dbReference>
<evidence type="ECO:0000256" key="2">
    <source>
        <dbReference type="ARBA" id="ARBA00022829"/>
    </source>
</evidence>
<dbReference type="SUPFAM" id="SSF110849">
    <property type="entry name" value="ParB/Sulfiredoxin"/>
    <property type="match status" value="1"/>
</dbReference>
<dbReference type="Pfam" id="PF17762">
    <property type="entry name" value="HTH_ParB"/>
    <property type="match status" value="1"/>
</dbReference>
<dbReference type="CDD" id="cd16393">
    <property type="entry name" value="SPO0J_N"/>
    <property type="match status" value="1"/>
</dbReference>
<dbReference type="InterPro" id="IPR003115">
    <property type="entry name" value="ParB_N"/>
</dbReference>
<accession>A0A7T4JVF5</accession>
<name>A0A7T4JVF5_9CORY</name>
<dbReference type="Gene3D" id="1.10.10.2830">
    <property type="match status" value="1"/>
</dbReference>
<gene>
    <name evidence="6" type="ORF">I6I10_02745</name>
</gene>
<evidence type="ECO:0000313" key="7">
    <source>
        <dbReference type="Proteomes" id="UP000596145"/>
    </source>
</evidence>
<dbReference type="GO" id="GO:0003677">
    <property type="term" value="F:DNA binding"/>
    <property type="evidence" value="ECO:0007669"/>
    <property type="project" value="UniProtKB-KW"/>
</dbReference>
<dbReference type="Pfam" id="PF02195">
    <property type="entry name" value="ParB_N"/>
    <property type="match status" value="1"/>
</dbReference>
<protein>
    <submittedName>
        <fullName evidence="6">ParB/RepB/Spo0J family partition protein</fullName>
    </submittedName>
</protein>
<dbReference type="PANTHER" id="PTHR33375">
    <property type="entry name" value="CHROMOSOME-PARTITIONING PROTEIN PARB-RELATED"/>
    <property type="match status" value="1"/>
</dbReference>
<dbReference type="Gene3D" id="3.90.1530.30">
    <property type="match status" value="1"/>
</dbReference>
<evidence type="ECO:0000256" key="4">
    <source>
        <dbReference type="SAM" id="MobiDB-lite"/>
    </source>
</evidence>
<dbReference type="InterPro" id="IPR050336">
    <property type="entry name" value="Chromosome_partition/occlusion"/>
</dbReference>
<dbReference type="InterPro" id="IPR004437">
    <property type="entry name" value="ParB/RepB/Spo0J"/>
</dbReference>
<dbReference type="NCBIfam" id="TIGR00180">
    <property type="entry name" value="parB_part"/>
    <property type="match status" value="1"/>
</dbReference>
<dbReference type="SMART" id="SM00470">
    <property type="entry name" value="ParB"/>
    <property type="match status" value="1"/>
</dbReference>
<dbReference type="PANTHER" id="PTHR33375:SF1">
    <property type="entry name" value="CHROMOSOME-PARTITIONING PROTEIN PARB-RELATED"/>
    <property type="match status" value="1"/>
</dbReference>
<dbReference type="OrthoDB" id="9802051at2"/>
<feature type="region of interest" description="Disordered" evidence="4">
    <location>
        <begin position="1"/>
        <end position="73"/>
    </location>
</feature>
<dbReference type="FunFam" id="1.10.10.2830:FF:000001">
    <property type="entry name" value="Chromosome partitioning protein ParB"/>
    <property type="match status" value="1"/>
</dbReference>
<dbReference type="GO" id="GO:0007059">
    <property type="term" value="P:chromosome segregation"/>
    <property type="evidence" value="ECO:0007669"/>
    <property type="project" value="UniProtKB-KW"/>
</dbReference>
<evidence type="ECO:0000259" key="5">
    <source>
        <dbReference type="SMART" id="SM00470"/>
    </source>
</evidence>
<dbReference type="Proteomes" id="UP000596145">
    <property type="component" value="Chromosome"/>
</dbReference>
<dbReference type="GO" id="GO:0045881">
    <property type="term" value="P:positive regulation of sporulation resulting in formation of a cellular spore"/>
    <property type="evidence" value="ECO:0007669"/>
    <property type="project" value="TreeGrafter"/>
</dbReference>
<comment type="similarity">
    <text evidence="1">Belongs to the ParB family.</text>
</comment>
<dbReference type="GO" id="GO:0005694">
    <property type="term" value="C:chromosome"/>
    <property type="evidence" value="ECO:0007669"/>
    <property type="project" value="TreeGrafter"/>
</dbReference>
<feature type="domain" description="ParB-like N-terminal" evidence="5">
    <location>
        <begin position="77"/>
        <end position="168"/>
    </location>
</feature>
<organism evidence="6 7">
    <name type="scientific">Corynebacterium glucuronolyticum</name>
    <dbReference type="NCBI Taxonomy" id="39791"/>
    <lineage>
        <taxon>Bacteria</taxon>
        <taxon>Bacillati</taxon>
        <taxon>Actinomycetota</taxon>
        <taxon>Actinomycetes</taxon>
        <taxon>Mycobacteriales</taxon>
        <taxon>Corynebacteriaceae</taxon>
        <taxon>Corynebacterium</taxon>
    </lineage>
</organism>
<sequence>MTEQKKNNSKNAKKGGLGRGLAALIPERQQEKPHLGDSAADILLGGGTPPRGFADGMAKAKAAQERRQAEELGASYREIDVDDIVPNAQQPREDFDPDALAELAHSIKEFGLLQPIVVRPREGAKHYEIIMGERRWRATRKAGLGTIPAIVRETDDSSMLRDALLENIHRVELNPLEEAAAYQQLLEEFDVTQAELAEKIGRSRPVITNTIRLLQLPVGVQRKVAARVISSGHARAILGLKDKGQAEALATRVVAEGLSVRATEEAVTLLNSGGEEPKRKKREAVPLPAYAEQAAHRLSDGLDTRVTVNVGKKKGKIVVEFSGKEDFERIIGLLEGH</sequence>
<dbReference type="InterPro" id="IPR036086">
    <property type="entry name" value="ParB/Sulfiredoxin_sf"/>
</dbReference>
<proteinExistence type="inferred from homology"/>
<dbReference type="AlphaFoldDB" id="A0A7T4JVF5"/>
<dbReference type="RefSeq" id="WP_084037269.1">
    <property type="nucleotide sequence ID" value="NZ_CP066007.1"/>
</dbReference>
<dbReference type="FunFam" id="3.90.1530.30:FF:000001">
    <property type="entry name" value="Chromosome partitioning protein ParB"/>
    <property type="match status" value="1"/>
</dbReference>
<reference evidence="6 7" key="1">
    <citation type="submission" date="2020-12" db="EMBL/GenBank/DDBJ databases">
        <title>FDA dAtabase for Regulatory Grade micrObial Sequences (FDA-ARGOS): Supporting development and validation of Infectious Disease Dx tests.</title>
        <authorList>
            <person name="Sproer C."/>
            <person name="Gronow S."/>
            <person name="Severitt S."/>
            <person name="Schroder I."/>
            <person name="Tallon L."/>
            <person name="Sadzewicz L."/>
            <person name="Zhao X."/>
            <person name="Boylan J."/>
            <person name="Ott S."/>
            <person name="Bowen H."/>
            <person name="Vavikolanu K."/>
            <person name="Mehta A."/>
            <person name="Aluvathingal J."/>
            <person name="Nadendla S."/>
            <person name="Lowell S."/>
            <person name="Myers T."/>
            <person name="Yan Y."/>
            <person name="Sichtig H."/>
        </authorList>
    </citation>
    <scope>NUCLEOTIDE SEQUENCE [LARGE SCALE GENOMIC DNA]</scope>
    <source>
        <strain evidence="6 7">FDAARGOS_1053</strain>
    </source>
</reference>
<evidence type="ECO:0000256" key="1">
    <source>
        <dbReference type="ARBA" id="ARBA00006295"/>
    </source>
</evidence>
<evidence type="ECO:0000313" key="6">
    <source>
        <dbReference type="EMBL" id="QQB46863.1"/>
    </source>
</evidence>